<evidence type="ECO:0000256" key="1">
    <source>
        <dbReference type="SAM" id="MobiDB-lite"/>
    </source>
</evidence>
<accession>A0ABV9XW19</accession>
<comment type="caution">
    <text evidence="2">The sequence shown here is derived from an EMBL/GenBank/DDBJ whole genome shotgun (WGS) entry which is preliminary data.</text>
</comment>
<dbReference type="RefSeq" id="WP_344036510.1">
    <property type="nucleotide sequence ID" value="NZ_BAAAKE010000005.1"/>
</dbReference>
<protein>
    <submittedName>
        <fullName evidence="2">Uncharacterized protein</fullName>
    </submittedName>
</protein>
<keyword evidence="3" id="KW-1185">Reference proteome</keyword>
<dbReference type="Proteomes" id="UP001595833">
    <property type="component" value="Unassembled WGS sequence"/>
</dbReference>
<organism evidence="2 3">
    <name type="scientific">Saccharothrix xinjiangensis</name>
    <dbReference type="NCBI Taxonomy" id="204798"/>
    <lineage>
        <taxon>Bacteria</taxon>
        <taxon>Bacillati</taxon>
        <taxon>Actinomycetota</taxon>
        <taxon>Actinomycetes</taxon>
        <taxon>Pseudonocardiales</taxon>
        <taxon>Pseudonocardiaceae</taxon>
        <taxon>Saccharothrix</taxon>
    </lineage>
</organism>
<name>A0ABV9XW19_9PSEU</name>
<feature type="region of interest" description="Disordered" evidence="1">
    <location>
        <begin position="104"/>
        <end position="124"/>
    </location>
</feature>
<dbReference type="EMBL" id="JBHSJB010000007">
    <property type="protein sequence ID" value="MFC5053647.1"/>
    <property type="molecule type" value="Genomic_DNA"/>
</dbReference>
<proteinExistence type="predicted"/>
<evidence type="ECO:0000313" key="3">
    <source>
        <dbReference type="Proteomes" id="UP001595833"/>
    </source>
</evidence>
<evidence type="ECO:0000313" key="2">
    <source>
        <dbReference type="EMBL" id="MFC5053647.1"/>
    </source>
</evidence>
<reference evidence="3" key="1">
    <citation type="journal article" date="2019" name="Int. J. Syst. Evol. Microbiol.">
        <title>The Global Catalogue of Microorganisms (GCM) 10K type strain sequencing project: providing services to taxonomists for standard genome sequencing and annotation.</title>
        <authorList>
            <consortium name="The Broad Institute Genomics Platform"/>
            <consortium name="The Broad Institute Genome Sequencing Center for Infectious Disease"/>
            <person name="Wu L."/>
            <person name="Ma J."/>
        </authorList>
    </citation>
    <scope>NUCLEOTIDE SEQUENCE [LARGE SCALE GENOMIC DNA]</scope>
    <source>
        <strain evidence="3">KCTC 12848</strain>
    </source>
</reference>
<gene>
    <name evidence="2" type="ORF">ACFPFM_07730</name>
</gene>
<sequence>MTGRDDVVDEPDAIRELFEGSDVDVDAMLADEDPVQVAIDYVQGVLLGRIADPVQRWKAVAALADALPAALDRVRALCVGQLVADDQSVADAARQLGISRQRANELLKGENHPTPRELKRKPAEDEPGYRFGIYLGAASYLAEAMDKARPTTGARRQLTNMTMHAHLQPAGTHARVTQAFQLWLKRFPGRFRELRAELEQASADLGDLPHTLSLEQQSHMFVAQSKTRLRLAAEHKRKAGQAAESP</sequence>